<protein>
    <submittedName>
        <fullName evidence="1">Uncharacterized protein</fullName>
    </submittedName>
</protein>
<dbReference type="AlphaFoldDB" id="A0A8S9XEL3"/>
<evidence type="ECO:0000313" key="1">
    <source>
        <dbReference type="EMBL" id="KAF6207403.1"/>
    </source>
</evidence>
<name>A0A8S9XEL3_APOLU</name>
<dbReference type="EMBL" id="WIXP02000008">
    <property type="protein sequence ID" value="KAF6207403.1"/>
    <property type="molecule type" value="Genomic_DNA"/>
</dbReference>
<proteinExistence type="predicted"/>
<organism evidence="1 2">
    <name type="scientific">Apolygus lucorum</name>
    <name type="common">Small green plant bug</name>
    <name type="synonym">Lygocoris lucorum</name>
    <dbReference type="NCBI Taxonomy" id="248454"/>
    <lineage>
        <taxon>Eukaryota</taxon>
        <taxon>Metazoa</taxon>
        <taxon>Ecdysozoa</taxon>
        <taxon>Arthropoda</taxon>
        <taxon>Hexapoda</taxon>
        <taxon>Insecta</taxon>
        <taxon>Pterygota</taxon>
        <taxon>Neoptera</taxon>
        <taxon>Paraneoptera</taxon>
        <taxon>Hemiptera</taxon>
        <taxon>Heteroptera</taxon>
        <taxon>Panheteroptera</taxon>
        <taxon>Cimicomorpha</taxon>
        <taxon>Miridae</taxon>
        <taxon>Mirini</taxon>
        <taxon>Apolygus</taxon>
    </lineage>
</organism>
<sequence>MKDHTFTKLPRDVFDSSAGACKTGGASEEANATKSFLESRLRKADIVTLTEELDKVSTLEECQRYEFSDNYLTLL</sequence>
<gene>
    <name evidence="1" type="ORF">GE061_018645</name>
</gene>
<dbReference type="Proteomes" id="UP000466442">
    <property type="component" value="Unassembled WGS sequence"/>
</dbReference>
<keyword evidence="2" id="KW-1185">Reference proteome</keyword>
<comment type="caution">
    <text evidence="1">The sequence shown here is derived from an EMBL/GenBank/DDBJ whole genome shotgun (WGS) entry which is preliminary data.</text>
</comment>
<evidence type="ECO:0000313" key="2">
    <source>
        <dbReference type="Proteomes" id="UP000466442"/>
    </source>
</evidence>
<accession>A0A8S9XEL3</accession>
<reference evidence="1" key="1">
    <citation type="journal article" date="2021" name="Mol. Ecol. Resour.">
        <title>Apolygus lucorum genome provides insights into omnivorousness and mesophyll feeding.</title>
        <authorList>
            <person name="Liu Y."/>
            <person name="Liu H."/>
            <person name="Wang H."/>
            <person name="Huang T."/>
            <person name="Liu B."/>
            <person name="Yang B."/>
            <person name="Yin L."/>
            <person name="Li B."/>
            <person name="Zhang Y."/>
            <person name="Zhang S."/>
            <person name="Jiang F."/>
            <person name="Zhang X."/>
            <person name="Ren Y."/>
            <person name="Wang B."/>
            <person name="Wang S."/>
            <person name="Lu Y."/>
            <person name="Wu K."/>
            <person name="Fan W."/>
            <person name="Wang G."/>
        </authorList>
    </citation>
    <scope>NUCLEOTIDE SEQUENCE</scope>
    <source>
        <strain evidence="1">12Hb</strain>
    </source>
</reference>